<accession>A0A2W1ELW5</accession>
<keyword evidence="2" id="KW-0732">Signal</keyword>
<name>A0A2W1ELW5_9PLEO</name>
<sequence>MSGIEVAGLVFGVLPILFEAVRAYSSVSNGLHTFRHWSKEVKSIALQLRVTDGIFLNECCLLLRLVEDEQAAEHMLKDQEDWRWTSKELDDKLSEVLKDSLYICCSIIQETKDVAETMEEEMKKFNILQEQKQKDEKLKYAIKRLRGAVAICFDKSKFEKGLAKLRDRNGELAALRQQMTAFQQNAKTSGTLIRHKALPGRFHSIQSASQKLHEAICDAWCCDNPAHRGHYAKLCLDAEVHTEVHLDLAISCHELRAGAGNLHPGEPPIWLYVQSTSMMSSHCLATASGPMATLTAALPSDSYTTPPTNILKKKASSDLAQATSSKKKAKRVRFGDDTTTLSITPSTLTTAMPPITIQLNLCLEKSICNYLKRSYRACDSSPTKNCVGYLETPQLYKHMFFAKRKTPNMPEYNTVYSVFDIMQQEADDALDLQDQLKLAHKAAIAILQYNDTPWLQERWRLNQLGYFGSGTNFDETSLKTLHLSSQISTPHQPTVMDDIEAINQVSDEIRYGINNLPLFFLGVALLEIAHWKPLEEKMIARDCNDQVYAARRLASGRAPLGPEYQKIAQKCLQCNFGFGTKLKSKRLQAAVYNDVVCELEGMIERLNI</sequence>
<dbReference type="AlphaFoldDB" id="A0A2W1ELW5"/>
<gene>
    <name evidence="3" type="ORF">Ptr86124_006615</name>
</gene>
<organism evidence="3 4">
    <name type="scientific">Pyrenophora tritici-repentis</name>
    <dbReference type="NCBI Taxonomy" id="45151"/>
    <lineage>
        <taxon>Eukaryota</taxon>
        <taxon>Fungi</taxon>
        <taxon>Dikarya</taxon>
        <taxon>Ascomycota</taxon>
        <taxon>Pezizomycotina</taxon>
        <taxon>Dothideomycetes</taxon>
        <taxon>Pleosporomycetidae</taxon>
        <taxon>Pleosporales</taxon>
        <taxon>Pleosporineae</taxon>
        <taxon>Pleosporaceae</taxon>
        <taxon>Pyrenophora</taxon>
    </lineage>
</organism>
<evidence type="ECO:0000256" key="1">
    <source>
        <dbReference type="SAM" id="Coils"/>
    </source>
</evidence>
<dbReference type="EMBL" id="NRDI02000008">
    <property type="protein sequence ID" value="KAI1513985.1"/>
    <property type="molecule type" value="Genomic_DNA"/>
</dbReference>
<dbReference type="Proteomes" id="UP000249757">
    <property type="component" value="Unassembled WGS sequence"/>
</dbReference>
<proteinExistence type="predicted"/>
<dbReference type="OMA" id="RECYEAR"/>
<evidence type="ECO:0000256" key="2">
    <source>
        <dbReference type="SAM" id="SignalP"/>
    </source>
</evidence>
<feature type="signal peptide" evidence="2">
    <location>
        <begin position="1"/>
        <end position="23"/>
    </location>
</feature>
<dbReference type="PANTHER" id="PTHR35186">
    <property type="entry name" value="ANK_REP_REGION DOMAIN-CONTAINING PROTEIN"/>
    <property type="match status" value="1"/>
</dbReference>
<dbReference type="OrthoDB" id="5331891at2759"/>
<feature type="coiled-coil region" evidence="1">
    <location>
        <begin position="108"/>
        <end position="138"/>
    </location>
</feature>
<dbReference type="PANTHER" id="PTHR35186:SF4">
    <property type="entry name" value="PRION-INHIBITION AND PROPAGATION HELO DOMAIN-CONTAINING PROTEIN"/>
    <property type="match status" value="1"/>
</dbReference>
<protein>
    <submittedName>
        <fullName evidence="3">Uncharacterized protein</fullName>
    </submittedName>
</protein>
<comment type="caution">
    <text evidence="3">The sequence shown here is derived from an EMBL/GenBank/DDBJ whole genome shotgun (WGS) entry which is preliminary data.</text>
</comment>
<reference evidence="4" key="1">
    <citation type="journal article" date="2022" name="Microb. Genom.">
        <title>A global pangenome for the wheat fungal pathogen Pyrenophora tritici-repentis and prediction of effector protein structural homology.</title>
        <authorList>
            <person name="Moolhuijzen P.M."/>
            <person name="See P.T."/>
            <person name="Shi G."/>
            <person name="Powell H.R."/>
            <person name="Cockram J."/>
            <person name="Jorgensen L.N."/>
            <person name="Benslimane H."/>
            <person name="Strelkov S.E."/>
            <person name="Turner J."/>
            <person name="Liu Z."/>
            <person name="Moffat C.S."/>
        </authorList>
    </citation>
    <scope>NUCLEOTIDE SEQUENCE [LARGE SCALE GENOMIC DNA]</scope>
</reference>
<keyword evidence="4" id="KW-1185">Reference proteome</keyword>
<feature type="chain" id="PRO_5041167527" evidence="2">
    <location>
        <begin position="24"/>
        <end position="608"/>
    </location>
</feature>
<evidence type="ECO:0000313" key="4">
    <source>
        <dbReference type="Proteomes" id="UP000249757"/>
    </source>
</evidence>
<keyword evidence="1" id="KW-0175">Coiled coil</keyword>
<evidence type="ECO:0000313" key="3">
    <source>
        <dbReference type="EMBL" id="KAI1513985.1"/>
    </source>
</evidence>